<dbReference type="SMART" id="SM00448">
    <property type="entry name" value="REC"/>
    <property type="match status" value="1"/>
</dbReference>
<protein>
    <recommendedName>
        <fullName evidence="3">Response regulatory domain-containing protein</fullName>
    </recommendedName>
</protein>
<dbReference type="Pfam" id="PF00072">
    <property type="entry name" value="Response_reg"/>
    <property type="match status" value="1"/>
</dbReference>
<gene>
    <name evidence="4" type="ORF">FH972_002520</name>
</gene>
<evidence type="ECO:0000313" key="4">
    <source>
        <dbReference type="EMBL" id="KAE7997932.1"/>
    </source>
</evidence>
<proteinExistence type="predicted"/>
<dbReference type="InterPro" id="IPR001789">
    <property type="entry name" value="Sig_transdc_resp-reg_receiver"/>
</dbReference>
<dbReference type="Gene3D" id="3.40.50.2300">
    <property type="match status" value="1"/>
</dbReference>
<dbReference type="OrthoDB" id="21225at2759"/>
<dbReference type="PANTHER" id="PTHR43228">
    <property type="entry name" value="TWO-COMPONENT RESPONSE REGULATOR"/>
    <property type="match status" value="1"/>
</dbReference>
<dbReference type="SUPFAM" id="SSF52172">
    <property type="entry name" value="CheY-like"/>
    <property type="match status" value="1"/>
</dbReference>
<accession>A0A5N6QF43</accession>
<dbReference type="InterPro" id="IPR011006">
    <property type="entry name" value="CheY-like_superfamily"/>
</dbReference>
<keyword evidence="1" id="KW-0597">Phosphoprotein</keyword>
<feature type="domain" description="Response regulatory" evidence="3">
    <location>
        <begin position="35"/>
        <end position="150"/>
    </location>
</feature>
<dbReference type="PANTHER" id="PTHR43228:SF17">
    <property type="entry name" value="HISTIDINE KINASE RESPONSE REGULATOR AND TRANSCRIPTION FACTOR RR-A-TYPE FAMILY-RELATED"/>
    <property type="match status" value="1"/>
</dbReference>
<keyword evidence="5" id="KW-1185">Reference proteome</keyword>
<sequence>MTPAIEGMAPAVESSEGSNKMSKGYQYPSLKKKLRGLVVDNAELCRIVEKGIMGLCGVETQAVETGEAAVELIASGATFDLIVIDRFLPSMTGPQTARKMREMGVESKIIGLFASYFEGDEEEFVAAGVDDFKEKPLSPNWLVPILRELDN</sequence>
<organism evidence="4 5">
    <name type="scientific">Carpinus fangiana</name>
    <dbReference type="NCBI Taxonomy" id="176857"/>
    <lineage>
        <taxon>Eukaryota</taxon>
        <taxon>Viridiplantae</taxon>
        <taxon>Streptophyta</taxon>
        <taxon>Embryophyta</taxon>
        <taxon>Tracheophyta</taxon>
        <taxon>Spermatophyta</taxon>
        <taxon>Magnoliopsida</taxon>
        <taxon>eudicotyledons</taxon>
        <taxon>Gunneridae</taxon>
        <taxon>Pentapetalae</taxon>
        <taxon>rosids</taxon>
        <taxon>fabids</taxon>
        <taxon>Fagales</taxon>
        <taxon>Betulaceae</taxon>
        <taxon>Carpinus</taxon>
    </lineage>
</organism>
<dbReference type="AlphaFoldDB" id="A0A5N6QF43"/>
<evidence type="ECO:0000256" key="2">
    <source>
        <dbReference type="SAM" id="MobiDB-lite"/>
    </source>
</evidence>
<evidence type="ECO:0000313" key="5">
    <source>
        <dbReference type="Proteomes" id="UP000327013"/>
    </source>
</evidence>
<name>A0A5N6QF43_9ROSI</name>
<dbReference type="PROSITE" id="PS50110">
    <property type="entry name" value="RESPONSE_REGULATORY"/>
    <property type="match status" value="1"/>
</dbReference>
<feature type="modified residue" description="4-aspartylphosphate" evidence="1">
    <location>
        <position position="85"/>
    </location>
</feature>
<dbReference type="EMBL" id="CM017321">
    <property type="protein sequence ID" value="KAE7997932.1"/>
    <property type="molecule type" value="Genomic_DNA"/>
</dbReference>
<feature type="region of interest" description="Disordered" evidence="2">
    <location>
        <begin position="1"/>
        <end position="23"/>
    </location>
</feature>
<dbReference type="CDD" id="cd17546">
    <property type="entry name" value="REC_hyHK_CKI1_RcsC-like"/>
    <property type="match status" value="1"/>
</dbReference>
<evidence type="ECO:0000259" key="3">
    <source>
        <dbReference type="PROSITE" id="PS50110"/>
    </source>
</evidence>
<evidence type="ECO:0000256" key="1">
    <source>
        <dbReference type="PROSITE-ProRule" id="PRU00169"/>
    </source>
</evidence>
<dbReference type="InterPro" id="IPR052048">
    <property type="entry name" value="ST_Response_Regulator"/>
</dbReference>
<dbReference type="Proteomes" id="UP000327013">
    <property type="component" value="Chromosome 1"/>
</dbReference>
<dbReference type="GO" id="GO:0000160">
    <property type="term" value="P:phosphorelay signal transduction system"/>
    <property type="evidence" value="ECO:0007669"/>
    <property type="project" value="InterPro"/>
</dbReference>
<reference evidence="4 5" key="1">
    <citation type="submission" date="2019-06" db="EMBL/GenBank/DDBJ databases">
        <title>A chromosomal-level reference genome of Carpinus fangiana (Coryloideae, Betulaceae).</title>
        <authorList>
            <person name="Yang X."/>
            <person name="Wang Z."/>
            <person name="Zhang L."/>
            <person name="Hao G."/>
            <person name="Liu J."/>
            <person name="Yang Y."/>
        </authorList>
    </citation>
    <scope>NUCLEOTIDE SEQUENCE [LARGE SCALE GENOMIC DNA]</scope>
    <source>
        <strain evidence="4">Cfa_2016G</strain>
        <tissue evidence="4">Leaf</tissue>
    </source>
</reference>